<keyword evidence="6 9" id="KW-1015">Disulfide bond</keyword>
<keyword evidence="4 11" id="KW-1133">Transmembrane helix</keyword>
<dbReference type="GO" id="GO:0046330">
    <property type="term" value="P:positive regulation of JNK cascade"/>
    <property type="evidence" value="ECO:0007669"/>
    <property type="project" value="InterPro"/>
</dbReference>
<evidence type="ECO:0000313" key="13">
    <source>
        <dbReference type="EMBL" id="EDO40502.1"/>
    </source>
</evidence>
<evidence type="ECO:0000256" key="8">
    <source>
        <dbReference type="ARBA" id="ARBA00023180"/>
    </source>
</evidence>
<feature type="repeat" description="TNFR-Cys" evidence="9">
    <location>
        <begin position="49"/>
        <end position="88"/>
    </location>
</feature>
<reference evidence="13 14" key="1">
    <citation type="journal article" date="2007" name="Science">
        <title>Sea anemone genome reveals ancestral eumetazoan gene repertoire and genomic organization.</title>
        <authorList>
            <person name="Putnam N.H."/>
            <person name="Srivastava M."/>
            <person name="Hellsten U."/>
            <person name="Dirks B."/>
            <person name="Chapman J."/>
            <person name="Salamov A."/>
            <person name="Terry A."/>
            <person name="Shapiro H."/>
            <person name="Lindquist E."/>
            <person name="Kapitonov V.V."/>
            <person name="Jurka J."/>
            <person name="Genikhovich G."/>
            <person name="Grigoriev I.V."/>
            <person name="Lucas S.M."/>
            <person name="Steele R.E."/>
            <person name="Finnerty J.R."/>
            <person name="Technau U."/>
            <person name="Martindale M.Q."/>
            <person name="Rokhsar D.S."/>
        </authorList>
    </citation>
    <scope>NUCLEOTIDE SEQUENCE [LARGE SCALE GENOMIC DNA]</scope>
    <source>
        <strain evidence="14">CH2 X CH6</strain>
    </source>
</reference>
<comment type="subcellular location">
    <subcellularLocation>
        <location evidence="1">Membrane</location>
        <topology evidence="1">Single-pass membrane protein</topology>
    </subcellularLocation>
</comment>
<dbReference type="AlphaFoldDB" id="A7S6X4"/>
<keyword evidence="5 11" id="KW-0472">Membrane</keyword>
<evidence type="ECO:0000256" key="7">
    <source>
        <dbReference type="ARBA" id="ARBA00023170"/>
    </source>
</evidence>
<dbReference type="PANTHER" id="PTHR12120:SF10">
    <property type="entry name" value="TNFR-CYS DOMAIN-CONTAINING PROTEIN"/>
    <property type="match status" value="1"/>
</dbReference>
<evidence type="ECO:0000256" key="10">
    <source>
        <dbReference type="SAM" id="MobiDB-lite"/>
    </source>
</evidence>
<dbReference type="PROSITE" id="PS50050">
    <property type="entry name" value="TNFR_NGFR_2"/>
    <property type="match status" value="1"/>
</dbReference>
<keyword evidence="2 11" id="KW-0812">Transmembrane</keyword>
<evidence type="ECO:0000256" key="5">
    <source>
        <dbReference type="ARBA" id="ARBA00023136"/>
    </source>
</evidence>
<dbReference type="GO" id="GO:0016020">
    <property type="term" value="C:membrane"/>
    <property type="evidence" value="ECO:0007669"/>
    <property type="project" value="UniProtKB-SubCell"/>
</dbReference>
<evidence type="ECO:0000256" key="9">
    <source>
        <dbReference type="PROSITE-ProRule" id="PRU00206"/>
    </source>
</evidence>
<keyword evidence="14" id="KW-1185">Reference proteome</keyword>
<protein>
    <recommendedName>
        <fullName evidence="12">TNFR-Cys domain-containing protein</fullName>
    </recommendedName>
</protein>
<evidence type="ECO:0000256" key="3">
    <source>
        <dbReference type="ARBA" id="ARBA00022737"/>
    </source>
</evidence>
<feature type="compositionally biased region" description="Low complexity" evidence="10">
    <location>
        <begin position="145"/>
        <end position="177"/>
    </location>
</feature>
<dbReference type="EMBL" id="DS469590">
    <property type="protein sequence ID" value="EDO40502.1"/>
    <property type="molecule type" value="Genomic_DNA"/>
</dbReference>
<dbReference type="Proteomes" id="UP000001593">
    <property type="component" value="Unassembled WGS sequence"/>
</dbReference>
<evidence type="ECO:0000256" key="4">
    <source>
        <dbReference type="ARBA" id="ARBA00022989"/>
    </source>
</evidence>
<keyword evidence="8" id="KW-0325">Glycoprotein</keyword>
<feature type="disulfide bond" evidence="9">
    <location>
        <begin position="67"/>
        <end position="80"/>
    </location>
</feature>
<dbReference type="Gene3D" id="2.10.50.10">
    <property type="entry name" value="Tumor Necrosis Factor Receptor, subunit A, domain 2"/>
    <property type="match status" value="2"/>
</dbReference>
<dbReference type="GO" id="GO:0038023">
    <property type="term" value="F:signaling receptor activity"/>
    <property type="evidence" value="ECO:0007669"/>
    <property type="project" value="InterPro"/>
</dbReference>
<feature type="transmembrane region" description="Helical" evidence="11">
    <location>
        <begin position="220"/>
        <end position="239"/>
    </location>
</feature>
<name>A7S6X4_NEMVE</name>
<feature type="domain" description="TNFR-Cys" evidence="12">
    <location>
        <begin position="49"/>
        <end position="88"/>
    </location>
</feature>
<dbReference type="InParanoid" id="A7S6X4"/>
<dbReference type="PROSITE" id="PS00652">
    <property type="entry name" value="TNFR_NGFR_1"/>
    <property type="match status" value="1"/>
</dbReference>
<organism evidence="13 14">
    <name type="scientific">Nematostella vectensis</name>
    <name type="common">Starlet sea anemone</name>
    <dbReference type="NCBI Taxonomy" id="45351"/>
    <lineage>
        <taxon>Eukaryota</taxon>
        <taxon>Metazoa</taxon>
        <taxon>Cnidaria</taxon>
        <taxon>Anthozoa</taxon>
        <taxon>Hexacorallia</taxon>
        <taxon>Actiniaria</taxon>
        <taxon>Edwardsiidae</taxon>
        <taxon>Nematostella</taxon>
    </lineage>
</organism>
<keyword evidence="7" id="KW-0675">Receptor</keyword>
<evidence type="ECO:0000256" key="2">
    <source>
        <dbReference type="ARBA" id="ARBA00022692"/>
    </source>
</evidence>
<evidence type="ECO:0000313" key="14">
    <source>
        <dbReference type="Proteomes" id="UP000001593"/>
    </source>
</evidence>
<dbReference type="HOGENOM" id="CLU_809642_0_0_1"/>
<evidence type="ECO:0000256" key="11">
    <source>
        <dbReference type="SAM" id="Phobius"/>
    </source>
</evidence>
<proteinExistence type="predicted"/>
<dbReference type="SUPFAM" id="SSF57586">
    <property type="entry name" value="TNF receptor-like"/>
    <property type="match status" value="1"/>
</dbReference>
<feature type="compositionally biased region" description="Polar residues" evidence="10">
    <location>
        <begin position="189"/>
        <end position="213"/>
    </location>
</feature>
<evidence type="ECO:0000256" key="1">
    <source>
        <dbReference type="ARBA" id="ARBA00004167"/>
    </source>
</evidence>
<dbReference type="PANTHER" id="PTHR12120">
    <property type="entry name" value="TNFR-CYS DOMAIN-CONTAINING PROTEIN"/>
    <property type="match status" value="1"/>
</dbReference>
<dbReference type="GO" id="GO:0043123">
    <property type="term" value="P:positive regulation of canonical NF-kappaB signal transduction"/>
    <property type="evidence" value="ECO:0007669"/>
    <property type="project" value="InterPro"/>
</dbReference>
<dbReference type="SMART" id="SM00208">
    <property type="entry name" value="TNFR"/>
    <property type="match status" value="1"/>
</dbReference>
<sequence>MRCKYNQIEWVKHGKIVACQACPQCTPGEESSLMCGTRIESGTLSVCRPCKEGTYSDRFDAIPCKPCTRCSTGRIILRNCTSTENAKCGKCMSGYYELPVVADCRKCVQCCHDGKDKETPGCAVVGLCMERHEGCPETTPRTPNVPSTSPEPTTRRSTSTESTSSQSTPSPASSVTQLLDVTRSKTGHDTSSVTTLPVSQTPTSDPTTQLQSGDSNTYKYVAIGSTMGLVIVVLIGFFCKMKGNWNQNIPSDVLSVQLPFLQRDTEVELNKAVDWLNGNLGSGAYENAQDACTELDKEKRGTYQYVAVGVRFLKTKTELDRHRCVTRGGARGVNHPLDRQNKD</sequence>
<keyword evidence="3" id="KW-0677">Repeat</keyword>
<feature type="region of interest" description="Disordered" evidence="10">
    <location>
        <begin position="135"/>
        <end position="213"/>
    </location>
</feature>
<dbReference type="OMA" id="VECTEYA"/>
<evidence type="ECO:0000256" key="6">
    <source>
        <dbReference type="ARBA" id="ARBA00023157"/>
    </source>
</evidence>
<dbReference type="InterPro" id="IPR047526">
    <property type="entry name" value="TNR19/27/EDAR"/>
</dbReference>
<accession>A7S6X4</accession>
<feature type="disulfide bond" evidence="9">
    <location>
        <begin position="70"/>
        <end position="88"/>
    </location>
</feature>
<gene>
    <name evidence="13" type="ORF">NEMVEDRAFT_v1g207767</name>
</gene>
<comment type="caution">
    <text evidence="9">Lacks conserved residue(s) required for the propagation of feature annotation.</text>
</comment>
<evidence type="ECO:0000259" key="12">
    <source>
        <dbReference type="PROSITE" id="PS50050"/>
    </source>
</evidence>
<dbReference type="Pfam" id="PF00020">
    <property type="entry name" value="TNFR_c6"/>
    <property type="match status" value="1"/>
</dbReference>
<dbReference type="InterPro" id="IPR001368">
    <property type="entry name" value="TNFR/NGFR_Cys_rich_reg"/>
</dbReference>